<dbReference type="InterPro" id="IPR048769">
    <property type="entry name" value="HepT-like_dom"/>
</dbReference>
<evidence type="ECO:0000259" key="1">
    <source>
        <dbReference type="Pfam" id="PF20797"/>
    </source>
</evidence>
<dbReference type="HOGENOM" id="CLU_131990_0_0_9"/>
<sequence>MITPVEYLALKARVEEELENIRRLETSLKKLRVFPRIATDNISGLLLDDEISCRVLGSYLHDYYCYLERVFVHVARSFGERVPDGSQWHKELLDEMALAIPGVRVAVISKQTKGKLDELRGFRHVFRNMYGFNLDPEKLRALLTKLPAISSAAKKDLAKFFQQMDRLLLEEA</sequence>
<organism evidence="2 3">
    <name type="scientific">Syntrophothermus lipocalidus (strain DSM 12680 / TGB-C1)</name>
    <dbReference type="NCBI Taxonomy" id="643648"/>
    <lineage>
        <taxon>Bacteria</taxon>
        <taxon>Bacillati</taxon>
        <taxon>Bacillota</taxon>
        <taxon>Clostridia</taxon>
        <taxon>Eubacteriales</taxon>
        <taxon>Syntrophomonadaceae</taxon>
        <taxon>Syntrophothermus</taxon>
    </lineage>
</organism>
<keyword evidence="3" id="KW-1185">Reference proteome</keyword>
<name>D7CPK7_SYNLT</name>
<reference evidence="2 3" key="2">
    <citation type="journal article" date="2010" name="Stand. Genomic Sci.">
        <title>Complete genome sequence of Syntrophothermus lipocalidus type strain (TGB-C1).</title>
        <authorList>
            <person name="Djao O.D."/>
            <person name="Zhang X."/>
            <person name="Lucas S."/>
            <person name="Lapidus A."/>
            <person name="Del Rio T.G."/>
            <person name="Nolan M."/>
            <person name="Tice H."/>
            <person name="Cheng J.F."/>
            <person name="Han C."/>
            <person name="Tapia R."/>
            <person name="Goodwin L."/>
            <person name="Pitluck S."/>
            <person name="Liolios K."/>
            <person name="Ivanova N."/>
            <person name="Mavromatis K."/>
            <person name="Mikhailova N."/>
            <person name="Ovchinnikova G."/>
            <person name="Pati A."/>
            <person name="Brambilla E."/>
            <person name="Chen A."/>
            <person name="Palaniappan K."/>
            <person name="Land M."/>
            <person name="Hauser L."/>
            <person name="Chang Y.J."/>
            <person name="Jeffries C.D."/>
            <person name="Rohde M."/>
            <person name="Sikorski J."/>
            <person name="Spring S."/>
            <person name="Goker M."/>
            <person name="Detter J.C."/>
            <person name="Woyke T."/>
            <person name="Bristow J."/>
            <person name="Eisen J.A."/>
            <person name="Markowitz V."/>
            <person name="Hugenholtz P."/>
            <person name="Kyrpides N.C."/>
            <person name="Klenk H.P."/>
        </authorList>
    </citation>
    <scope>NUCLEOTIDE SEQUENCE [LARGE SCALE GENOMIC DNA]</scope>
    <source>
        <strain evidence="3">DSM 12680 / TGB-C1</strain>
    </source>
</reference>
<proteinExistence type="predicted"/>
<dbReference type="eggNOG" id="COG3007">
    <property type="taxonomic scope" value="Bacteria"/>
</dbReference>
<protein>
    <recommendedName>
        <fullName evidence="1">HepT-like domain-containing protein</fullName>
    </recommendedName>
</protein>
<dbReference type="Pfam" id="PF20797">
    <property type="entry name" value="HepT-like_2"/>
    <property type="match status" value="1"/>
</dbReference>
<reference evidence="3" key="1">
    <citation type="journal article" date="2010" name="Stand. Genomic Sci.">
        <title>Complete genome sequence of Syntrophothermus lipocalidus type strain (TGB-C1T).</title>
        <authorList>
            <consortium name="US DOE Joint Genome Institute (JGI-PGF)"/>
            <person name="Djao O."/>
            <person name="Zhang X."/>
            <person name="Lucas S."/>
            <person name="Lapidus A."/>
            <person name="Glavina Del Rio T."/>
            <person name="Nolan M."/>
            <person name="Tice H."/>
            <person name="Cheng J."/>
            <person name="Han C."/>
            <person name="Tapia R."/>
            <person name="Goodwin L."/>
            <person name="Pitluck S."/>
            <person name="Liolios K."/>
            <person name="Ivanova N."/>
            <person name="Mavromatis K."/>
            <person name="Mikhailova N."/>
            <person name="Ovchinnikova G."/>
            <person name="Pati A."/>
            <person name="Brambilla E."/>
            <person name="Chen A."/>
            <person name="Palaniappan K."/>
            <person name="Land M."/>
            <person name="Hauser L."/>
            <person name="Chang Y."/>
            <person name="Jeffries C."/>
            <person name="Rohde M."/>
            <person name="Sikorski J."/>
            <person name="Spring S."/>
            <person name="Goker M."/>
            <person name="Detter J."/>
            <person name="Woyke T."/>
            <person name="Bristow J."/>
            <person name="Eisen J."/>
            <person name="Markowitz V."/>
            <person name="Hugenholtz P."/>
            <person name="Kyrpides N."/>
            <person name="Klenk H."/>
        </authorList>
    </citation>
    <scope>NUCLEOTIDE SEQUENCE [LARGE SCALE GENOMIC DNA]</scope>
    <source>
        <strain evidence="3">DSM 12680 / TGB-C1</strain>
    </source>
</reference>
<evidence type="ECO:0000313" key="2">
    <source>
        <dbReference type="EMBL" id="ADI02642.1"/>
    </source>
</evidence>
<dbReference type="Proteomes" id="UP000000378">
    <property type="component" value="Chromosome"/>
</dbReference>
<dbReference type="EMBL" id="CP002048">
    <property type="protein sequence ID" value="ADI02642.1"/>
    <property type="molecule type" value="Genomic_DNA"/>
</dbReference>
<evidence type="ECO:0000313" key="3">
    <source>
        <dbReference type="Proteomes" id="UP000000378"/>
    </source>
</evidence>
<dbReference type="AlphaFoldDB" id="D7CPK7"/>
<dbReference type="KEGG" id="slp:Slip_1888"/>
<gene>
    <name evidence="2" type="ordered locus">Slip_1888</name>
</gene>
<dbReference type="STRING" id="643648.Slip_1888"/>
<accession>D7CPK7</accession>
<dbReference type="RefSeq" id="WP_013176044.1">
    <property type="nucleotide sequence ID" value="NC_014220.1"/>
</dbReference>
<feature type="domain" description="HepT-like" evidence="1">
    <location>
        <begin position="57"/>
        <end position="163"/>
    </location>
</feature>